<keyword evidence="3" id="KW-1185">Reference proteome</keyword>
<proteinExistence type="predicted"/>
<feature type="compositionally biased region" description="Acidic residues" evidence="1">
    <location>
        <begin position="1"/>
        <end position="19"/>
    </location>
</feature>
<dbReference type="AlphaFoldDB" id="A0A5C2RUX5"/>
<gene>
    <name evidence="2" type="ORF">L227DRAFT_510521</name>
</gene>
<evidence type="ECO:0000313" key="3">
    <source>
        <dbReference type="Proteomes" id="UP000313359"/>
    </source>
</evidence>
<evidence type="ECO:0000313" key="2">
    <source>
        <dbReference type="EMBL" id="RPD55104.1"/>
    </source>
</evidence>
<dbReference type="EMBL" id="ML122298">
    <property type="protein sequence ID" value="RPD55104.1"/>
    <property type="molecule type" value="Genomic_DNA"/>
</dbReference>
<protein>
    <submittedName>
        <fullName evidence="2">Uncharacterized protein</fullName>
    </submittedName>
</protein>
<feature type="compositionally biased region" description="Basic and acidic residues" evidence="1">
    <location>
        <begin position="33"/>
        <end position="47"/>
    </location>
</feature>
<feature type="region of interest" description="Disordered" evidence="1">
    <location>
        <begin position="1"/>
        <end position="129"/>
    </location>
</feature>
<feature type="compositionally biased region" description="Polar residues" evidence="1">
    <location>
        <begin position="67"/>
        <end position="90"/>
    </location>
</feature>
<dbReference type="Proteomes" id="UP000313359">
    <property type="component" value="Unassembled WGS sequence"/>
</dbReference>
<sequence>MSDLDADLYGDLYGNDENEFVVPTEPEASPVKAEVKEPVKEEAKPVVKQEPQPIPTSTSSDEHNPYSPRSSEATTSAIPSYTSPPTQQIPIYQERQPDHREPAPPRHDSYQGAPGVDRPVRPSEMKEEG</sequence>
<dbReference type="STRING" id="1328759.A0A5C2RUX5"/>
<name>A0A5C2RUX5_9APHY</name>
<accession>A0A5C2RUX5</accession>
<feature type="compositionally biased region" description="Basic and acidic residues" evidence="1">
    <location>
        <begin position="118"/>
        <end position="129"/>
    </location>
</feature>
<evidence type="ECO:0000256" key="1">
    <source>
        <dbReference type="SAM" id="MobiDB-lite"/>
    </source>
</evidence>
<feature type="compositionally biased region" description="Basic and acidic residues" evidence="1">
    <location>
        <begin position="95"/>
        <end position="109"/>
    </location>
</feature>
<reference evidence="2" key="1">
    <citation type="journal article" date="2018" name="Genome Biol. Evol.">
        <title>Genomics and development of Lentinus tigrinus, a white-rot wood-decaying mushroom with dimorphic fruiting bodies.</title>
        <authorList>
            <person name="Wu B."/>
            <person name="Xu Z."/>
            <person name="Knudson A."/>
            <person name="Carlson A."/>
            <person name="Chen N."/>
            <person name="Kovaka S."/>
            <person name="LaButti K."/>
            <person name="Lipzen A."/>
            <person name="Pennachio C."/>
            <person name="Riley R."/>
            <person name="Schakwitz W."/>
            <person name="Umezawa K."/>
            <person name="Ohm R.A."/>
            <person name="Grigoriev I.V."/>
            <person name="Nagy L.G."/>
            <person name="Gibbons J."/>
            <person name="Hibbett D."/>
        </authorList>
    </citation>
    <scope>NUCLEOTIDE SEQUENCE [LARGE SCALE GENOMIC DNA]</scope>
    <source>
        <strain evidence="2">ALCF2SS1-6</strain>
    </source>
</reference>
<dbReference type="OrthoDB" id="3056853at2759"/>
<organism evidence="2 3">
    <name type="scientific">Lentinus tigrinus ALCF2SS1-6</name>
    <dbReference type="NCBI Taxonomy" id="1328759"/>
    <lineage>
        <taxon>Eukaryota</taxon>
        <taxon>Fungi</taxon>
        <taxon>Dikarya</taxon>
        <taxon>Basidiomycota</taxon>
        <taxon>Agaricomycotina</taxon>
        <taxon>Agaricomycetes</taxon>
        <taxon>Polyporales</taxon>
        <taxon>Polyporaceae</taxon>
        <taxon>Lentinus</taxon>
    </lineage>
</organism>